<keyword evidence="2 5" id="KW-0808">Transferase</keyword>
<dbReference type="InterPro" id="IPR018117">
    <property type="entry name" value="C5_DNA_meth_AS"/>
</dbReference>
<dbReference type="PANTHER" id="PTHR46098">
    <property type="entry name" value="TRNA (CYTOSINE(38)-C(5))-METHYLTRANSFERASE"/>
    <property type="match status" value="1"/>
</dbReference>
<dbReference type="NCBIfam" id="TIGR00675">
    <property type="entry name" value="dcm"/>
    <property type="match status" value="1"/>
</dbReference>
<reference evidence="8 9" key="1">
    <citation type="submission" date="2022-07" db="EMBL/GenBank/DDBJ databases">
        <title>Genome sequence of Terrisporobacter mayombei DSM6539.</title>
        <authorList>
            <person name="Boeer T."/>
            <person name="Bengelsdorf F.R."/>
            <person name="Daniel R."/>
            <person name="Poehlein A."/>
        </authorList>
    </citation>
    <scope>NUCLEOTIDE SEQUENCE [LARGE SCALE GENOMIC DNA]</scope>
    <source>
        <strain evidence="8 9">DSM 6539</strain>
    </source>
</reference>
<dbReference type="InterPro" id="IPR001525">
    <property type="entry name" value="C5_MeTfrase"/>
</dbReference>
<evidence type="ECO:0000256" key="2">
    <source>
        <dbReference type="ARBA" id="ARBA00022679"/>
    </source>
</evidence>
<gene>
    <name evidence="8" type="ORF">TEMA_23490</name>
</gene>
<evidence type="ECO:0000256" key="1">
    <source>
        <dbReference type="ARBA" id="ARBA00022603"/>
    </source>
</evidence>
<dbReference type="InterPro" id="IPR050750">
    <property type="entry name" value="C5-MTase"/>
</dbReference>
<evidence type="ECO:0000256" key="5">
    <source>
        <dbReference type="PROSITE-ProRule" id="PRU01016"/>
    </source>
</evidence>
<evidence type="ECO:0000256" key="6">
    <source>
        <dbReference type="RuleBase" id="RU000416"/>
    </source>
</evidence>
<proteinExistence type="inferred from homology"/>
<keyword evidence="3 5" id="KW-0949">S-adenosyl-L-methionine</keyword>
<dbReference type="SUPFAM" id="SSF53335">
    <property type="entry name" value="S-adenosyl-L-methionine-dependent methyltransferases"/>
    <property type="match status" value="1"/>
</dbReference>
<dbReference type="Pfam" id="PF00145">
    <property type="entry name" value="DNA_methylase"/>
    <property type="match status" value="1"/>
</dbReference>
<evidence type="ECO:0000256" key="4">
    <source>
        <dbReference type="ARBA" id="ARBA00022747"/>
    </source>
</evidence>
<evidence type="ECO:0000256" key="7">
    <source>
        <dbReference type="RuleBase" id="RU000417"/>
    </source>
</evidence>
<name>A0ABY9Q428_9FIRM</name>
<dbReference type="PRINTS" id="PR00105">
    <property type="entry name" value="C5METTRFRASE"/>
</dbReference>
<sequence length="429" mass="49099">MIRVCELFAGVGGFRLGLEKSSNDYKFVWANQWEPGKKSQHAYDCYVSHFGKENHINIDIAGVDKKEIPDHDLLVGGFPCQDYSVARTGAKGIQGVKGVLWWQIREILKVKQTRFILLENVDRLLKSPSNQRGRDFGVMLACLNDLGYSVEWRVINAAEYGFGQRRRRVFIFAFKNNTAYANKVDETNLRNWLHQDGFFVQQFPIESTNLVDENGQVNFPIESKKVDGEGCIMEYDDIVDVSDTFKMDFRNSGIMTNGRIYTEQTTPLYNGKFTLLRDLLETDVDETFYLDSDEEKLEKWKYLKGAKKIERTSKTGHKYVFSEGPLAFPDPIDRPARTMLTSESSVNRSSHVVEDSQTGRLRLITPMEAERINGFDDNWTNSGMPQKFRYFCMGNALVVGLVTKMGNSIKEIIKEENNNSINDEVAITK</sequence>
<keyword evidence="9" id="KW-1185">Reference proteome</keyword>
<dbReference type="EC" id="2.1.1.37" evidence="7"/>
<keyword evidence="1 5" id="KW-0489">Methyltransferase</keyword>
<accession>A0ABY9Q428</accession>
<dbReference type="PROSITE" id="PS00094">
    <property type="entry name" value="C5_MTASE_1"/>
    <property type="match status" value="1"/>
</dbReference>
<organism evidence="8 9">
    <name type="scientific">Terrisporobacter mayombei</name>
    <dbReference type="NCBI Taxonomy" id="1541"/>
    <lineage>
        <taxon>Bacteria</taxon>
        <taxon>Bacillati</taxon>
        <taxon>Bacillota</taxon>
        <taxon>Clostridia</taxon>
        <taxon>Peptostreptococcales</taxon>
        <taxon>Peptostreptococcaceae</taxon>
        <taxon>Terrisporobacter</taxon>
    </lineage>
</organism>
<dbReference type="PROSITE" id="PS00095">
    <property type="entry name" value="C5_MTASE_2"/>
    <property type="match status" value="1"/>
</dbReference>
<dbReference type="InterPro" id="IPR031303">
    <property type="entry name" value="C5_meth_CS"/>
</dbReference>
<comment type="catalytic activity">
    <reaction evidence="7">
        <text>a 2'-deoxycytidine in DNA + S-adenosyl-L-methionine = a 5-methyl-2'-deoxycytidine in DNA + S-adenosyl-L-homocysteine + H(+)</text>
        <dbReference type="Rhea" id="RHEA:13681"/>
        <dbReference type="Rhea" id="RHEA-COMP:11369"/>
        <dbReference type="Rhea" id="RHEA-COMP:11370"/>
        <dbReference type="ChEBI" id="CHEBI:15378"/>
        <dbReference type="ChEBI" id="CHEBI:57856"/>
        <dbReference type="ChEBI" id="CHEBI:59789"/>
        <dbReference type="ChEBI" id="CHEBI:85452"/>
        <dbReference type="ChEBI" id="CHEBI:85454"/>
        <dbReference type="EC" id="2.1.1.37"/>
    </reaction>
</comment>
<dbReference type="Gene3D" id="3.90.120.30">
    <property type="match status" value="1"/>
</dbReference>
<evidence type="ECO:0000313" key="8">
    <source>
        <dbReference type="EMBL" id="WMT81999.1"/>
    </source>
</evidence>
<dbReference type="InterPro" id="IPR029063">
    <property type="entry name" value="SAM-dependent_MTases_sf"/>
</dbReference>
<dbReference type="RefSeq" id="WP_331476704.1">
    <property type="nucleotide sequence ID" value="NZ_CP101637.1"/>
</dbReference>
<evidence type="ECO:0000256" key="3">
    <source>
        <dbReference type="ARBA" id="ARBA00022691"/>
    </source>
</evidence>
<dbReference type="PROSITE" id="PS51679">
    <property type="entry name" value="SAM_MT_C5"/>
    <property type="match status" value="1"/>
</dbReference>
<comment type="similarity">
    <text evidence="5 6">Belongs to the class I-like SAM-binding methyltransferase superfamily. C5-methyltransferase family.</text>
</comment>
<feature type="active site" evidence="5">
    <location>
        <position position="80"/>
    </location>
</feature>
<evidence type="ECO:0000313" key="9">
    <source>
        <dbReference type="Proteomes" id="UP001235030"/>
    </source>
</evidence>
<dbReference type="EMBL" id="CP101637">
    <property type="protein sequence ID" value="WMT81999.1"/>
    <property type="molecule type" value="Genomic_DNA"/>
</dbReference>
<protein>
    <recommendedName>
        <fullName evidence="7">Cytosine-specific methyltransferase</fullName>
        <ecNumber evidence="7">2.1.1.37</ecNumber>
    </recommendedName>
</protein>
<dbReference type="Proteomes" id="UP001235030">
    <property type="component" value="Chromosome"/>
</dbReference>
<dbReference type="PANTHER" id="PTHR46098:SF1">
    <property type="entry name" value="TRNA (CYTOSINE(38)-C(5))-METHYLTRANSFERASE"/>
    <property type="match status" value="1"/>
</dbReference>
<keyword evidence="4" id="KW-0680">Restriction system</keyword>
<dbReference type="Gene3D" id="3.40.50.150">
    <property type="entry name" value="Vaccinia Virus protein VP39"/>
    <property type="match status" value="1"/>
</dbReference>